<evidence type="ECO:0000256" key="5">
    <source>
        <dbReference type="ARBA" id="ARBA00022692"/>
    </source>
</evidence>
<evidence type="ECO:0000313" key="12">
    <source>
        <dbReference type="EMBL" id="KAH0543516.1"/>
    </source>
</evidence>
<dbReference type="Proteomes" id="UP000698800">
    <property type="component" value="Unassembled WGS sequence"/>
</dbReference>
<dbReference type="GO" id="GO:0022857">
    <property type="term" value="F:transmembrane transporter activity"/>
    <property type="evidence" value="ECO:0007669"/>
    <property type="project" value="InterPro"/>
</dbReference>
<dbReference type="OrthoDB" id="10021397at2759"/>
<feature type="domain" description="Major facilitator superfamily (MFS) profile" evidence="11">
    <location>
        <begin position="72"/>
        <end position="567"/>
    </location>
</feature>
<feature type="transmembrane region" description="Helical" evidence="10">
    <location>
        <begin position="544"/>
        <end position="562"/>
    </location>
</feature>
<comment type="caution">
    <text evidence="12">The sequence shown here is derived from an EMBL/GenBank/DDBJ whole genome shotgun (WGS) entry which is preliminary data.</text>
</comment>
<feature type="transmembrane region" description="Helical" evidence="10">
    <location>
        <begin position="107"/>
        <end position="125"/>
    </location>
</feature>
<dbReference type="InterPro" id="IPR036259">
    <property type="entry name" value="MFS_trans_sf"/>
</dbReference>
<keyword evidence="12" id="KW-0762">Sugar transport</keyword>
<dbReference type="Pfam" id="PF07690">
    <property type="entry name" value="MFS_1"/>
    <property type="match status" value="1"/>
</dbReference>
<comment type="similarity">
    <text evidence="2">Belongs to the major facilitator superfamily. TCR/Tet family.</text>
</comment>
<evidence type="ECO:0000256" key="9">
    <source>
        <dbReference type="SAM" id="MobiDB-lite"/>
    </source>
</evidence>
<dbReference type="Gene3D" id="1.20.1250.20">
    <property type="entry name" value="MFS general substrate transporter like domains"/>
    <property type="match status" value="2"/>
</dbReference>
<dbReference type="PRINTS" id="PR01036">
    <property type="entry name" value="TCRTETB"/>
</dbReference>
<feature type="compositionally biased region" description="Basic and acidic residues" evidence="9">
    <location>
        <begin position="16"/>
        <end position="25"/>
    </location>
</feature>
<dbReference type="PANTHER" id="PTHR23501">
    <property type="entry name" value="MAJOR FACILITATOR SUPERFAMILY"/>
    <property type="match status" value="1"/>
</dbReference>
<feature type="transmembrane region" description="Helical" evidence="10">
    <location>
        <begin position="379"/>
        <end position="402"/>
    </location>
</feature>
<name>A0A9P8IFM8_9PEZI</name>
<protein>
    <submittedName>
        <fullName evidence="12">MFS sugar transporter</fullName>
    </submittedName>
</protein>
<feature type="compositionally biased region" description="Polar residues" evidence="9">
    <location>
        <begin position="1"/>
        <end position="13"/>
    </location>
</feature>
<feature type="transmembrane region" description="Helical" evidence="10">
    <location>
        <begin position="137"/>
        <end position="156"/>
    </location>
</feature>
<feature type="region of interest" description="Disordered" evidence="9">
    <location>
        <begin position="1"/>
        <end position="59"/>
    </location>
</feature>
<dbReference type="AlphaFoldDB" id="A0A9P8IFM8"/>
<feature type="compositionally biased region" description="Basic and acidic residues" evidence="9">
    <location>
        <begin position="43"/>
        <end position="59"/>
    </location>
</feature>
<dbReference type="FunFam" id="1.20.1720.10:FF:000012">
    <property type="entry name" value="MFS toxin efflux pump (AflT)"/>
    <property type="match status" value="1"/>
</dbReference>
<feature type="transmembrane region" description="Helical" evidence="10">
    <location>
        <begin position="194"/>
        <end position="217"/>
    </location>
</feature>
<dbReference type="InterPro" id="IPR011701">
    <property type="entry name" value="MFS"/>
</dbReference>
<evidence type="ECO:0000256" key="6">
    <source>
        <dbReference type="ARBA" id="ARBA00022989"/>
    </source>
</evidence>
<feature type="transmembrane region" description="Helical" evidence="10">
    <location>
        <begin position="237"/>
        <end position="253"/>
    </location>
</feature>
<proteinExistence type="inferred from homology"/>
<evidence type="ECO:0000256" key="10">
    <source>
        <dbReference type="SAM" id="Phobius"/>
    </source>
</evidence>
<comment type="subcellular location">
    <subcellularLocation>
        <location evidence="1">Cell membrane</location>
        <topology evidence="1">Multi-pass membrane protein</topology>
    </subcellularLocation>
</comment>
<dbReference type="InterPro" id="IPR020846">
    <property type="entry name" value="MFS_dom"/>
</dbReference>
<keyword evidence="13" id="KW-1185">Reference proteome</keyword>
<dbReference type="PROSITE" id="PS50850">
    <property type="entry name" value="MFS"/>
    <property type="match status" value="1"/>
</dbReference>
<evidence type="ECO:0000259" key="11">
    <source>
        <dbReference type="PROSITE" id="PS50850"/>
    </source>
</evidence>
<accession>A0A9P8IFM8</accession>
<organism evidence="12 13">
    <name type="scientific">Glutinoglossum americanum</name>
    <dbReference type="NCBI Taxonomy" id="1670608"/>
    <lineage>
        <taxon>Eukaryota</taxon>
        <taxon>Fungi</taxon>
        <taxon>Dikarya</taxon>
        <taxon>Ascomycota</taxon>
        <taxon>Pezizomycotina</taxon>
        <taxon>Geoglossomycetes</taxon>
        <taxon>Geoglossales</taxon>
        <taxon>Geoglossaceae</taxon>
        <taxon>Glutinoglossum</taxon>
    </lineage>
</organism>
<keyword evidence="7 10" id="KW-0472">Membrane</keyword>
<reference evidence="12" key="1">
    <citation type="submission" date="2021-03" db="EMBL/GenBank/DDBJ databases">
        <title>Comparative genomics and phylogenomic investigation of the class Geoglossomycetes provide insights into ecological specialization and systematics.</title>
        <authorList>
            <person name="Melie T."/>
            <person name="Pirro S."/>
            <person name="Miller A.N."/>
            <person name="Quandt A."/>
        </authorList>
    </citation>
    <scope>NUCLEOTIDE SEQUENCE</scope>
    <source>
        <strain evidence="12">GBOQ0MN5Z8</strain>
    </source>
</reference>
<evidence type="ECO:0000256" key="7">
    <source>
        <dbReference type="ARBA" id="ARBA00023136"/>
    </source>
</evidence>
<feature type="transmembrane region" description="Helical" evidence="10">
    <location>
        <begin position="162"/>
        <end position="187"/>
    </location>
</feature>
<feature type="transmembrane region" description="Helical" evidence="10">
    <location>
        <begin position="433"/>
        <end position="451"/>
    </location>
</feature>
<evidence type="ECO:0000256" key="8">
    <source>
        <dbReference type="ARBA" id="ARBA00023180"/>
    </source>
</evidence>
<dbReference type="EMBL" id="JAGHQL010000031">
    <property type="protein sequence ID" value="KAH0543516.1"/>
    <property type="molecule type" value="Genomic_DNA"/>
</dbReference>
<evidence type="ECO:0000256" key="2">
    <source>
        <dbReference type="ARBA" id="ARBA00007520"/>
    </source>
</evidence>
<feature type="transmembrane region" description="Helical" evidence="10">
    <location>
        <begin position="305"/>
        <end position="324"/>
    </location>
</feature>
<feature type="transmembrane region" description="Helical" evidence="10">
    <location>
        <begin position="345"/>
        <end position="367"/>
    </location>
</feature>
<dbReference type="FunFam" id="1.20.1250.20:FF:000196">
    <property type="entry name" value="MFS toxin efflux pump (AflT)"/>
    <property type="match status" value="1"/>
</dbReference>
<keyword evidence="3" id="KW-0813">Transport</keyword>
<feature type="transmembrane region" description="Helical" evidence="10">
    <location>
        <begin position="69"/>
        <end position="95"/>
    </location>
</feature>
<evidence type="ECO:0000256" key="3">
    <source>
        <dbReference type="ARBA" id="ARBA00022448"/>
    </source>
</evidence>
<evidence type="ECO:0000256" key="4">
    <source>
        <dbReference type="ARBA" id="ARBA00022475"/>
    </source>
</evidence>
<dbReference type="GO" id="GO:0005886">
    <property type="term" value="C:plasma membrane"/>
    <property type="evidence" value="ECO:0007669"/>
    <property type="project" value="UniProtKB-SubCell"/>
</dbReference>
<feature type="transmembrane region" description="Helical" evidence="10">
    <location>
        <begin position="409"/>
        <end position="427"/>
    </location>
</feature>
<dbReference type="CDD" id="cd17502">
    <property type="entry name" value="MFS_Azr1_MDR_like"/>
    <property type="match status" value="1"/>
</dbReference>
<keyword evidence="8" id="KW-0325">Glycoprotein</keyword>
<feature type="transmembrane region" description="Helical" evidence="10">
    <location>
        <begin position="472"/>
        <end position="493"/>
    </location>
</feature>
<evidence type="ECO:0000313" key="13">
    <source>
        <dbReference type="Proteomes" id="UP000698800"/>
    </source>
</evidence>
<feature type="transmembrane region" description="Helical" evidence="10">
    <location>
        <begin position="274"/>
        <end position="293"/>
    </location>
</feature>
<dbReference type="PANTHER" id="PTHR23501:SF199">
    <property type="entry name" value="MFS EFFLUX TRANSPORTER INPD-RELATED"/>
    <property type="match status" value="1"/>
</dbReference>
<evidence type="ECO:0000256" key="1">
    <source>
        <dbReference type="ARBA" id="ARBA00004651"/>
    </source>
</evidence>
<sequence length="577" mass="61946">MATSNSLTSSDATSALKEKDVDAFREPPSPARSVNNDAADCEEPIKTETDTEASKEKEAEEEYPKGIKLLIISLALCLSVFLVALDNTIIATAIPKITDHFKALNDVGWYGSAYLLCTCAFQLLFGKIYTFYSVKWTFLTAIFIFELGSLICGAAPTSTALIVGRAVAGLGCAGIFSGALIIVAHAVPLRQRPIYTGFIGAMYGIASVAGPLMGGAFTDHLSWRWCFYINLRYEVNELSAIGAVTMVAIAVFFKGPKTREDNLGFWARFKQFDFWGTLVFMPAIVCLLLALQWGGSKYAWKSGQVIALLVIFFVLIIAFIVIQFRKGDQATLPPRILKQRSVAFGSWYSACTGAAFLLTVFFIPIWFQAIKGVSATKSGIMNLPLILSLVIASVLAGGAVTAIGYYTPFMIAGTILMAIGAGLLSTFRVNTGHAMWIGYQVLFGLGVGMGMQQPLMAVQAVLDISDVPVGTSVIVFAQTLGAALFISIGQNVLTNRLVSGLLETVPSLDPSIVLQTGATSLKNAIDPKYLSGVLIVYNRAIDQTFYVVTAMACLTIIGSLGMEWKSVKGKKVEAAAA</sequence>
<keyword evidence="5 10" id="KW-0812">Transmembrane</keyword>
<dbReference type="FunFam" id="1.20.1250.20:FF:000489">
    <property type="entry name" value="MFS general substrate transporter"/>
    <property type="match status" value="1"/>
</dbReference>
<keyword evidence="6 10" id="KW-1133">Transmembrane helix</keyword>
<keyword evidence="4" id="KW-1003">Cell membrane</keyword>
<gene>
    <name evidence="12" type="primary">MFS1</name>
    <name evidence="12" type="ORF">FGG08_002184</name>
</gene>
<dbReference type="SUPFAM" id="SSF103473">
    <property type="entry name" value="MFS general substrate transporter"/>
    <property type="match status" value="1"/>
</dbReference>